<feature type="compositionally biased region" description="Low complexity" evidence="1">
    <location>
        <begin position="92"/>
        <end position="113"/>
    </location>
</feature>
<evidence type="ECO:0000313" key="2">
    <source>
        <dbReference type="EMBL" id="WVZ93883.1"/>
    </source>
</evidence>
<evidence type="ECO:0000313" key="3">
    <source>
        <dbReference type="Proteomes" id="UP001341281"/>
    </source>
</evidence>
<gene>
    <name evidence="2" type="ORF">U9M48_039836</name>
</gene>
<sequence length="379" mass="41266">CLSPTAEQAAGHFHGATSALLHREQAAASSPMLHLLLLLFPMAPPSSSPSNNRSRPPWLPGVSLLLQAATAPAYYLLDEIPQRSSTTPFHGRSPSAPSCRPAPWRRPPQQQLPHGASSSQQDTSTDALLCYTPSSTCSTICHNRAAAKDTSLTMIELQPRHSPCVQEFSPKAMQPPDSPPPALSPPCTSCWRCCPQGVWENTAVESCSTKPSAASLCYRGEQTITDWANGTAVAARTAYCFLAHHIIALLSAQVVPLLPPSAQEFPAKVAAATTTTMVQTTSPRVMLFRMWHHWRLRTRIGGYEIMKTRVTTPELESDQLYSSGWVSECEMVCEIGWRESASELWERLELCPEWSEVCGGARPTAEGGNRPLEGLLSPN</sequence>
<evidence type="ECO:0000256" key="1">
    <source>
        <dbReference type="SAM" id="MobiDB-lite"/>
    </source>
</evidence>
<dbReference type="AlphaFoldDB" id="A0AAQ3XCJ4"/>
<feature type="non-terminal residue" evidence="2">
    <location>
        <position position="1"/>
    </location>
</feature>
<reference evidence="2 3" key="1">
    <citation type="submission" date="2024-02" db="EMBL/GenBank/DDBJ databases">
        <title>High-quality chromosome-scale genome assembly of Pensacola bahiagrass (Paspalum notatum Flugge var. saurae).</title>
        <authorList>
            <person name="Vega J.M."/>
            <person name="Podio M."/>
            <person name="Orjuela J."/>
            <person name="Siena L.A."/>
            <person name="Pessino S.C."/>
            <person name="Combes M.C."/>
            <person name="Mariac C."/>
            <person name="Albertini E."/>
            <person name="Pupilli F."/>
            <person name="Ortiz J.P.A."/>
            <person name="Leblanc O."/>
        </authorList>
    </citation>
    <scope>NUCLEOTIDE SEQUENCE [LARGE SCALE GENOMIC DNA]</scope>
    <source>
        <strain evidence="2">R1</strain>
        <tissue evidence="2">Leaf</tissue>
    </source>
</reference>
<organism evidence="2 3">
    <name type="scientific">Paspalum notatum var. saurae</name>
    <dbReference type="NCBI Taxonomy" id="547442"/>
    <lineage>
        <taxon>Eukaryota</taxon>
        <taxon>Viridiplantae</taxon>
        <taxon>Streptophyta</taxon>
        <taxon>Embryophyta</taxon>
        <taxon>Tracheophyta</taxon>
        <taxon>Spermatophyta</taxon>
        <taxon>Magnoliopsida</taxon>
        <taxon>Liliopsida</taxon>
        <taxon>Poales</taxon>
        <taxon>Poaceae</taxon>
        <taxon>PACMAD clade</taxon>
        <taxon>Panicoideae</taxon>
        <taxon>Andropogonodae</taxon>
        <taxon>Paspaleae</taxon>
        <taxon>Paspalinae</taxon>
        <taxon>Paspalum</taxon>
    </lineage>
</organism>
<dbReference type="Proteomes" id="UP001341281">
    <property type="component" value="Chromosome 09"/>
</dbReference>
<accession>A0AAQ3XCJ4</accession>
<keyword evidence="3" id="KW-1185">Reference proteome</keyword>
<feature type="region of interest" description="Disordered" evidence="1">
    <location>
        <begin position="85"/>
        <end position="121"/>
    </location>
</feature>
<protein>
    <submittedName>
        <fullName evidence="2">Uncharacterized protein</fullName>
    </submittedName>
</protein>
<proteinExistence type="predicted"/>
<name>A0AAQ3XCJ4_PASNO</name>
<dbReference type="EMBL" id="CP144753">
    <property type="protein sequence ID" value="WVZ93883.1"/>
    <property type="molecule type" value="Genomic_DNA"/>
</dbReference>